<dbReference type="Proteomes" id="UP000007148">
    <property type="component" value="Unassembled WGS sequence"/>
</dbReference>
<dbReference type="HOGENOM" id="CLU_3015036_0_0_1"/>
<dbReference type="EMBL" id="CAFZ01001740">
    <property type="protein sequence ID" value="CCA77572.1"/>
    <property type="molecule type" value="Genomic_DNA"/>
</dbReference>
<keyword evidence="2" id="KW-1185">Reference proteome</keyword>
<proteinExistence type="predicted"/>
<evidence type="ECO:0008006" key="3">
    <source>
        <dbReference type="Google" id="ProtNLM"/>
    </source>
</evidence>
<accession>G4U1X9</accession>
<protein>
    <recommendedName>
        <fullName evidence="3">Zn(2)-C6 fungal-type domain-containing protein</fullName>
    </recommendedName>
</protein>
<reference evidence="1 2" key="1">
    <citation type="journal article" date="2011" name="PLoS Pathog.">
        <title>Endophytic Life Strategies Decoded by Genome and Transcriptome Analyses of the Mutualistic Root Symbiont Piriformospora indica.</title>
        <authorList>
            <person name="Zuccaro A."/>
            <person name="Lahrmann U."/>
            <person name="Guldener U."/>
            <person name="Langen G."/>
            <person name="Pfiffi S."/>
            <person name="Biedenkopf D."/>
            <person name="Wong P."/>
            <person name="Samans B."/>
            <person name="Grimm C."/>
            <person name="Basiewicz M."/>
            <person name="Murat C."/>
            <person name="Martin F."/>
            <person name="Kogel K.H."/>
        </authorList>
    </citation>
    <scope>NUCLEOTIDE SEQUENCE [LARGE SCALE GENOMIC DNA]</scope>
    <source>
        <strain evidence="1 2">DSM 11827</strain>
    </source>
</reference>
<evidence type="ECO:0000313" key="2">
    <source>
        <dbReference type="Proteomes" id="UP000007148"/>
    </source>
</evidence>
<organism evidence="1 2">
    <name type="scientific">Serendipita indica (strain DSM 11827)</name>
    <name type="common">Root endophyte fungus</name>
    <name type="synonym">Piriformospora indica</name>
    <dbReference type="NCBI Taxonomy" id="1109443"/>
    <lineage>
        <taxon>Eukaryota</taxon>
        <taxon>Fungi</taxon>
        <taxon>Dikarya</taxon>
        <taxon>Basidiomycota</taxon>
        <taxon>Agaricomycotina</taxon>
        <taxon>Agaricomycetes</taxon>
        <taxon>Sebacinales</taxon>
        <taxon>Serendipitaceae</taxon>
        <taxon>Serendipita</taxon>
    </lineage>
</organism>
<sequence length="56" mass="6139">MSTACDECRSSKIKCTTHSNSQRRDACILSRHVCSRITGSPLEDGSLDVVDVNNLQ</sequence>
<dbReference type="AlphaFoldDB" id="G4U1X9"/>
<gene>
    <name evidence="1" type="ORF">PIIN_11549</name>
</gene>
<comment type="caution">
    <text evidence="1">The sequence shown here is derived from an EMBL/GenBank/DDBJ whole genome shotgun (WGS) entry which is preliminary data.</text>
</comment>
<evidence type="ECO:0000313" key="1">
    <source>
        <dbReference type="EMBL" id="CCA77572.1"/>
    </source>
</evidence>
<name>G4U1X9_SERID</name>
<dbReference type="InParanoid" id="G4U1X9"/>